<proteinExistence type="predicted"/>
<keyword evidence="2" id="KW-1185">Reference proteome</keyword>
<evidence type="ECO:0000313" key="2">
    <source>
        <dbReference type="Proteomes" id="UP000799324"/>
    </source>
</evidence>
<gene>
    <name evidence="1" type="ORF">K491DRAFT_331484</name>
</gene>
<accession>A0A6A6TD33</accession>
<name>A0A6A6TD33_9PLEO</name>
<dbReference type="EMBL" id="MU004326">
    <property type="protein sequence ID" value="KAF2657376.1"/>
    <property type="molecule type" value="Genomic_DNA"/>
</dbReference>
<organism evidence="1 2">
    <name type="scientific">Lophiostoma macrostomum CBS 122681</name>
    <dbReference type="NCBI Taxonomy" id="1314788"/>
    <lineage>
        <taxon>Eukaryota</taxon>
        <taxon>Fungi</taxon>
        <taxon>Dikarya</taxon>
        <taxon>Ascomycota</taxon>
        <taxon>Pezizomycotina</taxon>
        <taxon>Dothideomycetes</taxon>
        <taxon>Pleosporomycetidae</taxon>
        <taxon>Pleosporales</taxon>
        <taxon>Lophiostomataceae</taxon>
        <taxon>Lophiostoma</taxon>
    </lineage>
</organism>
<sequence length="154" mass="17534">MYPKFSQINTARLYSVAVITSDSEQPLAFTNVPGTPVRVRVRPQSSIFFAVFLSWVHHLHRSLVKPSRMNMIPISPFRGHTQRTSFYTRTMVPATPKIQDISKPYTGSVARWTGKTSYRTNGWLEVGNLKRMLPLFVQELRGAGYILSYIAARS</sequence>
<dbReference type="AlphaFoldDB" id="A0A6A6TD33"/>
<protein>
    <submittedName>
        <fullName evidence="1">Uncharacterized protein</fullName>
    </submittedName>
</protein>
<reference evidence="1" key="1">
    <citation type="journal article" date="2020" name="Stud. Mycol.">
        <title>101 Dothideomycetes genomes: a test case for predicting lifestyles and emergence of pathogens.</title>
        <authorList>
            <person name="Haridas S."/>
            <person name="Albert R."/>
            <person name="Binder M."/>
            <person name="Bloem J."/>
            <person name="Labutti K."/>
            <person name="Salamov A."/>
            <person name="Andreopoulos B."/>
            <person name="Baker S."/>
            <person name="Barry K."/>
            <person name="Bills G."/>
            <person name="Bluhm B."/>
            <person name="Cannon C."/>
            <person name="Castanera R."/>
            <person name="Culley D."/>
            <person name="Daum C."/>
            <person name="Ezra D."/>
            <person name="Gonzalez J."/>
            <person name="Henrissat B."/>
            <person name="Kuo A."/>
            <person name="Liang C."/>
            <person name="Lipzen A."/>
            <person name="Lutzoni F."/>
            <person name="Magnuson J."/>
            <person name="Mondo S."/>
            <person name="Nolan M."/>
            <person name="Ohm R."/>
            <person name="Pangilinan J."/>
            <person name="Park H.-J."/>
            <person name="Ramirez L."/>
            <person name="Alfaro M."/>
            <person name="Sun H."/>
            <person name="Tritt A."/>
            <person name="Yoshinaga Y."/>
            <person name="Zwiers L.-H."/>
            <person name="Turgeon B."/>
            <person name="Goodwin S."/>
            <person name="Spatafora J."/>
            <person name="Crous P."/>
            <person name="Grigoriev I."/>
        </authorList>
    </citation>
    <scope>NUCLEOTIDE SEQUENCE</scope>
    <source>
        <strain evidence="1">CBS 122681</strain>
    </source>
</reference>
<dbReference type="Proteomes" id="UP000799324">
    <property type="component" value="Unassembled WGS sequence"/>
</dbReference>
<evidence type="ECO:0000313" key="1">
    <source>
        <dbReference type="EMBL" id="KAF2657376.1"/>
    </source>
</evidence>